<name>A0A078HGZ1_BRANA</name>
<dbReference type="PROSITE" id="PS50985">
    <property type="entry name" value="GRAS"/>
    <property type="match status" value="2"/>
</dbReference>
<dbReference type="GO" id="GO:0009739">
    <property type="term" value="P:response to gibberellin"/>
    <property type="evidence" value="ECO:0000318"/>
    <property type="project" value="GO_Central"/>
</dbReference>
<dbReference type="PaxDb" id="3708-A0A078HGZ1"/>
<keyword evidence="2" id="KW-0804">Transcription</keyword>
<accession>A0A078HGZ1</accession>
<dbReference type="STRING" id="3708.A0A078HGZ1"/>
<dbReference type="GO" id="GO:0003700">
    <property type="term" value="F:DNA-binding transcription factor activity"/>
    <property type="evidence" value="ECO:0000318"/>
    <property type="project" value="GO_Central"/>
</dbReference>
<feature type="region of interest" description="VHIID" evidence="3">
    <location>
        <begin position="643"/>
        <end position="708"/>
    </location>
</feature>
<proteinExistence type="inferred from homology"/>
<feature type="short sequence motif" description="VHIID" evidence="3">
    <location>
        <begin position="674"/>
        <end position="678"/>
    </location>
</feature>
<evidence type="ECO:0000256" key="2">
    <source>
        <dbReference type="ARBA" id="ARBA00023163"/>
    </source>
</evidence>
<dbReference type="GO" id="GO:0043565">
    <property type="term" value="F:sequence-specific DNA binding"/>
    <property type="evidence" value="ECO:0000318"/>
    <property type="project" value="GO_Central"/>
</dbReference>
<dbReference type="Proteomes" id="UP000028999">
    <property type="component" value="Unassembled WGS sequence"/>
</dbReference>
<evidence type="ECO:0000256" key="1">
    <source>
        <dbReference type="ARBA" id="ARBA00023015"/>
    </source>
</evidence>
<gene>
    <name evidence="4" type="primary">BnaC06g03620D</name>
    <name evidence="4" type="ORF">GSBRNA2T00063377001</name>
</gene>
<protein>
    <submittedName>
        <fullName evidence="4">BnaC06g03620D protein</fullName>
    </submittedName>
</protein>
<dbReference type="SMR" id="A0A078HGZ1"/>
<organism evidence="4 5">
    <name type="scientific">Brassica napus</name>
    <name type="common">Rape</name>
    <dbReference type="NCBI Taxonomy" id="3708"/>
    <lineage>
        <taxon>Eukaryota</taxon>
        <taxon>Viridiplantae</taxon>
        <taxon>Streptophyta</taxon>
        <taxon>Embryophyta</taxon>
        <taxon>Tracheophyta</taxon>
        <taxon>Spermatophyta</taxon>
        <taxon>Magnoliopsida</taxon>
        <taxon>eudicotyledons</taxon>
        <taxon>Gunneridae</taxon>
        <taxon>Pentapetalae</taxon>
        <taxon>rosids</taxon>
        <taxon>malvids</taxon>
        <taxon>Brassicales</taxon>
        <taxon>Brassicaceae</taxon>
        <taxon>Brassiceae</taxon>
        <taxon>Brassica</taxon>
    </lineage>
</organism>
<dbReference type="Pfam" id="PF03514">
    <property type="entry name" value="GRAS"/>
    <property type="match status" value="2"/>
</dbReference>
<evidence type="ECO:0000256" key="3">
    <source>
        <dbReference type="PROSITE-ProRule" id="PRU01191"/>
    </source>
</evidence>
<dbReference type="EMBL" id="LK032392">
    <property type="protein sequence ID" value="CDY37137.1"/>
    <property type="molecule type" value="Genomic_DNA"/>
</dbReference>
<dbReference type="Gramene" id="CDY37137">
    <property type="protein sequence ID" value="CDY37137"/>
    <property type="gene ID" value="GSBRNA2T00063377001"/>
</dbReference>
<dbReference type="PANTHER" id="PTHR31636">
    <property type="entry name" value="OSJNBA0084A10.13 PROTEIN-RELATED"/>
    <property type="match status" value="1"/>
</dbReference>
<feature type="region of interest" description="SAW" evidence="3">
    <location>
        <begin position="876"/>
        <end position="951"/>
    </location>
</feature>
<feature type="region of interest" description="Leucine repeat II (LRII)" evidence="3">
    <location>
        <begin position="718"/>
        <end position="750"/>
    </location>
</feature>
<dbReference type="AlphaFoldDB" id="A0A078HGZ1"/>
<comment type="similarity">
    <text evidence="3">Belongs to the GRAS family.</text>
</comment>
<reference evidence="4 5" key="1">
    <citation type="journal article" date="2014" name="Science">
        <title>Plant genetics. Early allopolyploid evolution in the post-Neolithic Brassica napus oilseed genome.</title>
        <authorList>
            <person name="Chalhoub B."/>
            <person name="Denoeud F."/>
            <person name="Liu S."/>
            <person name="Parkin I.A."/>
            <person name="Tang H."/>
            <person name="Wang X."/>
            <person name="Chiquet J."/>
            <person name="Belcram H."/>
            <person name="Tong C."/>
            <person name="Samans B."/>
            <person name="Correa M."/>
            <person name="Da Silva C."/>
            <person name="Just J."/>
            <person name="Falentin C."/>
            <person name="Koh C.S."/>
            <person name="Le Clainche I."/>
            <person name="Bernard M."/>
            <person name="Bento P."/>
            <person name="Noel B."/>
            <person name="Labadie K."/>
            <person name="Alberti A."/>
            <person name="Charles M."/>
            <person name="Arnaud D."/>
            <person name="Guo H."/>
            <person name="Daviaud C."/>
            <person name="Alamery S."/>
            <person name="Jabbari K."/>
            <person name="Zhao M."/>
            <person name="Edger P.P."/>
            <person name="Chelaifa H."/>
            <person name="Tack D."/>
            <person name="Lassalle G."/>
            <person name="Mestiri I."/>
            <person name="Schnel N."/>
            <person name="Le Paslier M.C."/>
            <person name="Fan G."/>
            <person name="Renault V."/>
            <person name="Bayer P.E."/>
            <person name="Golicz A.A."/>
            <person name="Manoli S."/>
            <person name="Lee T.H."/>
            <person name="Thi V.H."/>
            <person name="Chalabi S."/>
            <person name="Hu Q."/>
            <person name="Fan C."/>
            <person name="Tollenaere R."/>
            <person name="Lu Y."/>
            <person name="Battail C."/>
            <person name="Shen J."/>
            <person name="Sidebottom C.H."/>
            <person name="Wang X."/>
            <person name="Canaguier A."/>
            <person name="Chauveau A."/>
            <person name="Berard A."/>
            <person name="Deniot G."/>
            <person name="Guan M."/>
            <person name="Liu Z."/>
            <person name="Sun F."/>
            <person name="Lim Y.P."/>
            <person name="Lyons E."/>
            <person name="Town C.D."/>
            <person name="Bancroft I."/>
            <person name="Wang X."/>
            <person name="Meng J."/>
            <person name="Ma J."/>
            <person name="Pires J.C."/>
            <person name="King G.J."/>
            <person name="Brunel D."/>
            <person name="Delourme R."/>
            <person name="Renard M."/>
            <person name="Aury J.M."/>
            <person name="Adams K.L."/>
            <person name="Batley J."/>
            <person name="Snowdon R.J."/>
            <person name="Tost J."/>
            <person name="Edwards D."/>
            <person name="Zhou Y."/>
            <person name="Hua W."/>
            <person name="Sharpe A.G."/>
            <person name="Paterson A.H."/>
            <person name="Guan C."/>
            <person name="Wincker P."/>
        </authorList>
    </citation>
    <scope>NUCLEOTIDE SEQUENCE [LARGE SCALE GENOMIC DNA]</scope>
    <source>
        <strain evidence="5">cv. Darmor-bzh</strain>
    </source>
</reference>
<evidence type="ECO:0000313" key="5">
    <source>
        <dbReference type="Proteomes" id="UP000028999"/>
    </source>
</evidence>
<dbReference type="InterPro" id="IPR005202">
    <property type="entry name" value="TF_GRAS"/>
</dbReference>
<evidence type="ECO:0000313" key="4">
    <source>
        <dbReference type="EMBL" id="CDY37137.1"/>
    </source>
</evidence>
<keyword evidence="5" id="KW-1185">Reference proteome</keyword>
<feature type="short sequence motif" description="VHIID" evidence="3">
    <location>
        <begin position="164"/>
        <end position="168"/>
    </location>
</feature>
<feature type="region of interest" description="VHIID" evidence="3">
    <location>
        <begin position="133"/>
        <end position="198"/>
    </location>
</feature>
<keyword evidence="1" id="KW-0805">Transcription regulation</keyword>
<comment type="caution">
    <text evidence="3">Lacks conserved residue(s) required for the propagation of feature annotation.</text>
</comment>
<dbReference type="GO" id="GO:0006355">
    <property type="term" value="P:regulation of DNA-templated transcription"/>
    <property type="evidence" value="ECO:0000318"/>
    <property type="project" value="GO_Central"/>
</dbReference>
<sequence length="954" mass="106979">MVVAMLQEDNGTSSVASSPLQVFSTMSLTRPALLSSPSSPFKDLKPEERGLYLIHLLLTCANHVASGSLQNANAALEQLSLLSSPDGDTMQRVAAYFTEALANRILKSWPGLYKALNATQRKTNNVSEEVHVRRLFFDMFPILKVSYLLTNRAILEAMEGEKMVHVIDLDASEPAQWLALIQDFNSRPEGPPHLRITGVHHHKEVLDQMAHILTEEAEKLDIPFQFNPVVSSLESLNIDQLGVKTGEALAVSSVLQLHNFLASDEDILRKNGYSLSGDSASSLPLPNSGRISRFLNAMWSLSPKIMVVTEQDSDHNGSTLMERLLESLYTYAALFDCLEAKVPRTCQDRSKVEKMFFGEEIKNIIACEGSERRERHEKLEKWSQRIDLAGFGNVPLSYFAMLQGRRLLQGYGFDGYMIKEESGCAVICWQDRPLYSMVLGLCFVCLDVSFSESYFSKTAFYLKQKIFLNIKPSHFLLNSFVFLVLSIDAKIKFSGSLKVFRILGLTFWPSMVVAMLQEDNGTSSVASSPLQVFSTMSLTRPALLSSPSSPFKDLKPEERGLYLIHLLLTCANHVASGSLQNANAALEQLSLLSSPDGDTMQRVAAYFTEALANRILKSWPGLYKALNATQRKTNNVSEEVHVRRLFFDMFPILKVSYLLTNRAILEAMEGEKMVHVIDLDASEPAQWLALIQDFNSRPEGPPHLRITGVHHHKEVLDQMAHILTEEAEKLDIPFQFNPVVSSLESLNIDQLGVKTGEALAVSSVLQLHNFLASDEDILRKNGYSLSGDSASSLPLPNSGRISRFLNAMWSLSPKIMVVTEQDSDHNGSTLMERLLESLYTYAALFDCLEAKVPRTCQDRSKVEKMFFGEEIKNIIACEGSERRERHEKLEKWSQRIDLAGFGNVPLSYFAMLQGRRLLQGYGFDGYMIKEESGCAVICWQDRPLYSVSAWRCRK</sequence>
<feature type="region of interest" description="SAW" evidence="3">
    <location>
        <begin position="366"/>
        <end position="441"/>
    </location>
</feature>
<dbReference type="OMA" id="MRFTETM"/>
<feature type="region of interest" description="Leucine repeat II (LRII)" evidence="3">
    <location>
        <begin position="208"/>
        <end position="240"/>
    </location>
</feature>
<dbReference type="GO" id="GO:0005634">
    <property type="term" value="C:nucleus"/>
    <property type="evidence" value="ECO:0000318"/>
    <property type="project" value="GO_Central"/>
</dbReference>